<dbReference type="GO" id="GO:0006446">
    <property type="term" value="P:regulation of translational initiation"/>
    <property type="evidence" value="ECO:0007669"/>
    <property type="project" value="TreeGrafter"/>
</dbReference>
<comment type="caution">
    <text evidence="3">The sequence shown here is derived from an EMBL/GenBank/DDBJ whole genome shotgun (WGS) entry which is preliminary data.</text>
</comment>
<dbReference type="Gene3D" id="3.30.230.30">
    <property type="entry name" value="Impact, N-terminal domain"/>
    <property type="match status" value="1"/>
</dbReference>
<protein>
    <recommendedName>
        <fullName evidence="2">Impact N-terminal domain-containing protein</fullName>
    </recommendedName>
</protein>
<accession>A0A9W7B0H4</accession>
<evidence type="ECO:0000259" key="2">
    <source>
        <dbReference type="Pfam" id="PF01205"/>
    </source>
</evidence>
<dbReference type="PANTHER" id="PTHR16301:SF25">
    <property type="entry name" value="PROTEIN IMPACT"/>
    <property type="match status" value="1"/>
</dbReference>
<dbReference type="GO" id="GO:0140469">
    <property type="term" value="P:GCN2-mediated signaling"/>
    <property type="evidence" value="ECO:0007669"/>
    <property type="project" value="TreeGrafter"/>
</dbReference>
<comment type="similarity">
    <text evidence="1">Belongs to the IMPACT family.</text>
</comment>
<dbReference type="OrthoDB" id="69641at2759"/>
<organism evidence="3 4">
    <name type="scientific">Triparma strigata</name>
    <dbReference type="NCBI Taxonomy" id="1606541"/>
    <lineage>
        <taxon>Eukaryota</taxon>
        <taxon>Sar</taxon>
        <taxon>Stramenopiles</taxon>
        <taxon>Ochrophyta</taxon>
        <taxon>Bolidophyceae</taxon>
        <taxon>Parmales</taxon>
        <taxon>Triparmaceae</taxon>
        <taxon>Triparma</taxon>
    </lineage>
</organism>
<dbReference type="InterPro" id="IPR036956">
    <property type="entry name" value="Impact_N_sf"/>
</dbReference>
<gene>
    <name evidence="3" type="ORF">TrST_g8926</name>
</gene>
<dbReference type="AlphaFoldDB" id="A0A9W7B0H4"/>
<dbReference type="InterPro" id="IPR001498">
    <property type="entry name" value="Impact_N"/>
</dbReference>
<dbReference type="SUPFAM" id="SSF54211">
    <property type="entry name" value="Ribosomal protein S5 domain 2-like"/>
    <property type="match status" value="1"/>
</dbReference>
<dbReference type="EMBL" id="BRXY01000259">
    <property type="protein sequence ID" value="GMH81642.1"/>
    <property type="molecule type" value="Genomic_DNA"/>
</dbReference>
<dbReference type="GO" id="GO:0005737">
    <property type="term" value="C:cytoplasm"/>
    <property type="evidence" value="ECO:0007669"/>
    <property type="project" value="TreeGrafter"/>
</dbReference>
<feature type="domain" description="Impact N-terminal" evidence="2">
    <location>
        <begin position="178"/>
        <end position="297"/>
    </location>
</feature>
<evidence type="ECO:0000313" key="4">
    <source>
        <dbReference type="Proteomes" id="UP001165085"/>
    </source>
</evidence>
<keyword evidence="4" id="KW-1185">Reference proteome</keyword>
<dbReference type="Proteomes" id="UP001165085">
    <property type="component" value="Unassembled WGS sequence"/>
</dbReference>
<dbReference type="InterPro" id="IPR023582">
    <property type="entry name" value="Impact"/>
</dbReference>
<reference evidence="4" key="1">
    <citation type="journal article" date="2023" name="Commun. Biol.">
        <title>Genome analysis of Parmales, the sister group of diatoms, reveals the evolutionary specialization of diatoms from phago-mixotrophs to photoautotrophs.</title>
        <authorList>
            <person name="Ban H."/>
            <person name="Sato S."/>
            <person name="Yoshikawa S."/>
            <person name="Yamada K."/>
            <person name="Nakamura Y."/>
            <person name="Ichinomiya M."/>
            <person name="Sato N."/>
            <person name="Blanc-Mathieu R."/>
            <person name="Endo H."/>
            <person name="Kuwata A."/>
            <person name="Ogata H."/>
        </authorList>
    </citation>
    <scope>NUCLEOTIDE SEQUENCE [LARGE SCALE GENOMIC DNA]</scope>
    <source>
        <strain evidence="4">NIES 3701</strain>
    </source>
</reference>
<dbReference type="InterPro" id="IPR020568">
    <property type="entry name" value="Ribosomal_Su5_D2-typ_SF"/>
</dbReference>
<name>A0A9W7B0H4_9STRA</name>
<sequence length="306" mass="33195">MAALANDIHDQSCAPRAAAKECICAMYHELIVDNDNPYKFALTLPFYCEDDVEIEMLISLPIDYPASLILTASLKANFKVPNSIEDSLRAAVAAFAASRRTGDVDADAMLICDVLAFVQGNDDGDGDNQKSMQRIVESIASMTSSATDVSLASLASLDAMDALSMSKSWHHSEQFTSKGSVFVGSGALIDGADEVLPLVRSHSNQDSRHRKATHHMYAYRILRQDAGRTIIQHDNDDDGEDGAGRKLAILLENMIGSELPTGRGELGVLLIVSRWYGGVKLGPKRFHHISSVGRDVIMKMDLGIGK</sequence>
<proteinExistence type="inferred from homology"/>
<evidence type="ECO:0000256" key="1">
    <source>
        <dbReference type="ARBA" id="ARBA00007665"/>
    </source>
</evidence>
<evidence type="ECO:0000313" key="3">
    <source>
        <dbReference type="EMBL" id="GMH81642.1"/>
    </source>
</evidence>
<dbReference type="PANTHER" id="PTHR16301">
    <property type="entry name" value="IMPACT-RELATED"/>
    <property type="match status" value="1"/>
</dbReference>
<dbReference type="Pfam" id="PF01205">
    <property type="entry name" value="Impact_N"/>
    <property type="match status" value="1"/>
</dbReference>